<dbReference type="EMBL" id="WRPP01000002">
    <property type="protein sequence ID" value="MVU78064.1"/>
    <property type="molecule type" value="Genomic_DNA"/>
</dbReference>
<reference evidence="2 3" key="1">
    <citation type="submission" date="2019-12" db="EMBL/GenBank/DDBJ databases">
        <title>Nocardia sp. nov. ET3-3 isolated from soil.</title>
        <authorList>
            <person name="Kanchanasin P."/>
            <person name="Tanasupawat S."/>
            <person name="Yuki M."/>
            <person name="Kudo T."/>
        </authorList>
    </citation>
    <scope>NUCLEOTIDE SEQUENCE [LARGE SCALE GENOMIC DNA]</scope>
    <source>
        <strain evidence="2 3">ET3-3</strain>
    </source>
</reference>
<dbReference type="Proteomes" id="UP000466794">
    <property type="component" value="Unassembled WGS sequence"/>
</dbReference>
<dbReference type="AlphaFoldDB" id="A0A7K1UUP1"/>
<dbReference type="Gene3D" id="6.10.140.1340">
    <property type="match status" value="1"/>
</dbReference>
<evidence type="ECO:0000259" key="1">
    <source>
        <dbReference type="Pfam" id="PF11127"/>
    </source>
</evidence>
<feature type="domain" description="Inner membrane protein YgaP-like transmembrane" evidence="1">
    <location>
        <begin position="2"/>
        <end position="56"/>
    </location>
</feature>
<protein>
    <submittedName>
        <fullName evidence="2">DUF2892 domain-containing protein</fullName>
    </submittedName>
</protein>
<name>A0A7K1UUP1_9NOCA</name>
<gene>
    <name evidence="2" type="ORF">GPX89_12515</name>
</gene>
<dbReference type="InterPro" id="IPR021309">
    <property type="entry name" value="YgaP-like_TM"/>
</dbReference>
<evidence type="ECO:0000313" key="2">
    <source>
        <dbReference type="EMBL" id="MVU78064.1"/>
    </source>
</evidence>
<organism evidence="2 3">
    <name type="scientific">Nocardia terrae</name>
    <dbReference type="NCBI Taxonomy" id="2675851"/>
    <lineage>
        <taxon>Bacteria</taxon>
        <taxon>Bacillati</taxon>
        <taxon>Actinomycetota</taxon>
        <taxon>Actinomycetes</taxon>
        <taxon>Mycobacteriales</taxon>
        <taxon>Nocardiaceae</taxon>
        <taxon>Nocardia</taxon>
    </lineage>
</organism>
<accession>A0A7K1UUP1</accession>
<dbReference type="Pfam" id="PF11127">
    <property type="entry name" value="YgaP-like_TM"/>
    <property type="match status" value="1"/>
</dbReference>
<keyword evidence="3" id="KW-1185">Reference proteome</keyword>
<evidence type="ECO:0000313" key="3">
    <source>
        <dbReference type="Proteomes" id="UP000466794"/>
    </source>
</evidence>
<proteinExistence type="predicted"/>
<comment type="caution">
    <text evidence="2">The sequence shown here is derived from an EMBL/GenBank/DDBJ whole genome shotgun (WGS) entry which is preliminary data.</text>
</comment>
<sequence length="67" mass="6954">MNIDRAVLAVAGTVTLLGVVLAVAVSPWFLLLTAFAGVNQLQASLTGFCPAAILLRRLGVPRGCAFE</sequence>